<feature type="binding site" evidence="12 13">
    <location>
        <position position="283"/>
    </location>
    <ligand>
        <name>L-serine</name>
        <dbReference type="ChEBI" id="CHEBI:33384"/>
    </ligand>
</feature>
<feature type="binding site" evidence="13">
    <location>
        <position position="260"/>
    </location>
    <ligand>
        <name>L-serine</name>
        <dbReference type="ChEBI" id="CHEBI:33384"/>
    </ligand>
</feature>
<evidence type="ECO:0000256" key="10">
    <source>
        <dbReference type="ARBA" id="ARBA00047929"/>
    </source>
</evidence>
<dbReference type="HAMAP" id="MF_00176">
    <property type="entry name" value="Ser_tRNA_synth_type1"/>
    <property type="match status" value="1"/>
</dbReference>
<reference evidence="17" key="1">
    <citation type="journal article" date="2021" name="PeerJ">
        <title>Extensive microbial diversity within the chicken gut microbiome revealed by metagenomics and culture.</title>
        <authorList>
            <person name="Gilroy R."/>
            <person name="Ravi A."/>
            <person name="Getino M."/>
            <person name="Pursley I."/>
            <person name="Horton D.L."/>
            <person name="Alikhan N.F."/>
            <person name="Baker D."/>
            <person name="Gharbi K."/>
            <person name="Hall N."/>
            <person name="Watson M."/>
            <person name="Adriaenssens E.M."/>
            <person name="Foster-Nyarko E."/>
            <person name="Jarju S."/>
            <person name="Secka A."/>
            <person name="Antonio M."/>
            <person name="Oren A."/>
            <person name="Chaudhuri R.R."/>
            <person name="La Ragione R."/>
            <person name="Hildebrand F."/>
            <person name="Pallen M.J."/>
        </authorList>
    </citation>
    <scope>NUCLEOTIDE SEQUENCE</scope>
    <source>
        <strain evidence="17">A6-441</strain>
    </source>
</reference>
<comment type="catalytic activity">
    <reaction evidence="11 12">
        <text>tRNA(Ser) + L-serine + ATP = L-seryl-tRNA(Ser) + AMP + diphosphate + H(+)</text>
        <dbReference type="Rhea" id="RHEA:12292"/>
        <dbReference type="Rhea" id="RHEA-COMP:9669"/>
        <dbReference type="Rhea" id="RHEA-COMP:9703"/>
        <dbReference type="ChEBI" id="CHEBI:15378"/>
        <dbReference type="ChEBI" id="CHEBI:30616"/>
        <dbReference type="ChEBI" id="CHEBI:33019"/>
        <dbReference type="ChEBI" id="CHEBI:33384"/>
        <dbReference type="ChEBI" id="CHEBI:78442"/>
        <dbReference type="ChEBI" id="CHEBI:78533"/>
        <dbReference type="ChEBI" id="CHEBI:456215"/>
        <dbReference type="EC" id="6.1.1.11"/>
    </reaction>
</comment>
<evidence type="ECO:0000256" key="15">
    <source>
        <dbReference type="SAM" id="Coils"/>
    </source>
</evidence>
<feature type="binding site" evidence="13">
    <location>
        <position position="229"/>
    </location>
    <ligand>
        <name>L-serine</name>
        <dbReference type="ChEBI" id="CHEBI:33384"/>
    </ligand>
</feature>
<name>A0A9E2KY37_9FUSO</name>
<dbReference type="Gene3D" id="1.10.287.40">
    <property type="entry name" value="Serine-tRNA synthetase, tRNA binding domain"/>
    <property type="match status" value="1"/>
</dbReference>
<gene>
    <name evidence="12 17" type="primary">serS</name>
    <name evidence="17" type="ORF">IAA47_02920</name>
</gene>
<keyword evidence="5 12" id="KW-0436">Ligase</keyword>
<comment type="function">
    <text evidence="12">Catalyzes the attachment of serine to tRNA(Ser). Is also able to aminoacylate tRNA(Sec) with serine, to form the misacylated tRNA L-seryl-tRNA(Sec), which will be further converted into selenocysteinyl-tRNA(Sec).</text>
</comment>
<dbReference type="Pfam" id="PF02403">
    <property type="entry name" value="Seryl_tRNA_N"/>
    <property type="match status" value="1"/>
</dbReference>
<comment type="caution">
    <text evidence="12">Lacks conserved residue(s) required for the propagation of feature annotation.</text>
</comment>
<dbReference type="Pfam" id="PF00587">
    <property type="entry name" value="tRNA-synt_2b"/>
    <property type="match status" value="1"/>
</dbReference>
<keyword evidence="4 12" id="KW-0963">Cytoplasm</keyword>
<evidence type="ECO:0000256" key="1">
    <source>
        <dbReference type="ARBA" id="ARBA00004496"/>
    </source>
</evidence>
<feature type="coiled-coil region" evidence="15">
    <location>
        <begin position="287"/>
        <end position="314"/>
    </location>
</feature>
<dbReference type="InterPro" id="IPR010978">
    <property type="entry name" value="tRNA-bd_arm"/>
</dbReference>
<evidence type="ECO:0000256" key="2">
    <source>
        <dbReference type="ARBA" id="ARBA00005045"/>
    </source>
</evidence>
<feature type="binding site" evidence="12">
    <location>
        <begin position="229"/>
        <end position="231"/>
    </location>
    <ligand>
        <name>L-serine</name>
        <dbReference type="ChEBI" id="CHEBI:33384"/>
    </ligand>
</feature>
<evidence type="ECO:0000256" key="9">
    <source>
        <dbReference type="ARBA" id="ARBA00023146"/>
    </source>
</evidence>
<dbReference type="CDD" id="cd00770">
    <property type="entry name" value="SerRS_core"/>
    <property type="match status" value="1"/>
</dbReference>
<dbReference type="PRINTS" id="PR00981">
    <property type="entry name" value="TRNASYNTHSER"/>
</dbReference>
<dbReference type="GO" id="GO:0004828">
    <property type="term" value="F:serine-tRNA ligase activity"/>
    <property type="evidence" value="ECO:0007669"/>
    <property type="project" value="UniProtKB-UniRule"/>
</dbReference>
<dbReference type="GO" id="GO:0005737">
    <property type="term" value="C:cytoplasm"/>
    <property type="evidence" value="ECO:0007669"/>
    <property type="project" value="UniProtKB-SubCell"/>
</dbReference>
<evidence type="ECO:0000256" key="14">
    <source>
        <dbReference type="PIRSR" id="PIRSR001529-2"/>
    </source>
</evidence>
<evidence type="ECO:0000256" key="12">
    <source>
        <dbReference type="HAMAP-Rule" id="MF_00176"/>
    </source>
</evidence>
<keyword evidence="7 12" id="KW-0067">ATP-binding</keyword>
<comment type="similarity">
    <text evidence="3 12">Belongs to the class-II aminoacyl-tRNA synthetase family. Type-1 seryl-tRNA synthetase subfamily.</text>
</comment>
<dbReference type="PIRSF" id="PIRSF001529">
    <property type="entry name" value="Ser-tRNA-synth_IIa"/>
    <property type="match status" value="1"/>
</dbReference>
<evidence type="ECO:0000256" key="4">
    <source>
        <dbReference type="ARBA" id="ARBA00022490"/>
    </source>
</evidence>
<dbReference type="PANTHER" id="PTHR43697:SF1">
    <property type="entry name" value="SERINE--TRNA LIGASE"/>
    <property type="match status" value="1"/>
</dbReference>
<dbReference type="InterPro" id="IPR002317">
    <property type="entry name" value="Ser-tRNA-ligase_type_1"/>
</dbReference>
<dbReference type="GO" id="GO:0006434">
    <property type="term" value="P:seryl-tRNA aminoacylation"/>
    <property type="evidence" value="ECO:0007669"/>
    <property type="project" value="UniProtKB-UniRule"/>
</dbReference>
<dbReference type="AlphaFoldDB" id="A0A9E2KY37"/>
<comment type="domain">
    <text evidence="12">Consists of two distinct domains, a catalytic core and a N-terminal extension that is involved in tRNA binding.</text>
</comment>
<feature type="binding site" evidence="12">
    <location>
        <position position="383"/>
    </location>
    <ligand>
        <name>L-serine</name>
        <dbReference type="ChEBI" id="CHEBI:33384"/>
    </ligand>
</feature>
<dbReference type="PANTHER" id="PTHR43697">
    <property type="entry name" value="SERYL-TRNA SYNTHETASE"/>
    <property type="match status" value="1"/>
</dbReference>
<dbReference type="InterPro" id="IPR033729">
    <property type="entry name" value="SerRS_core"/>
</dbReference>
<comment type="subcellular location">
    <subcellularLocation>
        <location evidence="1 12">Cytoplasm</location>
    </subcellularLocation>
</comment>
<keyword evidence="15" id="KW-0175">Coiled coil</keyword>
<evidence type="ECO:0000256" key="5">
    <source>
        <dbReference type="ARBA" id="ARBA00022598"/>
    </source>
</evidence>
<accession>A0A9E2KY37</accession>
<dbReference type="SUPFAM" id="SSF55681">
    <property type="entry name" value="Class II aaRS and biotin synthetases"/>
    <property type="match status" value="1"/>
</dbReference>
<evidence type="ECO:0000256" key="13">
    <source>
        <dbReference type="PIRSR" id="PIRSR001529-1"/>
    </source>
</evidence>
<feature type="binding site" evidence="13">
    <location>
        <position position="381"/>
    </location>
    <ligand>
        <name>L-serine</name>
        <dbReference type="ChEBI" id="CHEBI:33384"/>
    </ligand>
</feature>
<feature type="coiled-coil region" evidence="15">
    <location>
        <begin position="44"/>
        <end position="95"/>
    </location>
</feature>
<dbReference type="GO" id="GO:0005524">
    <property type="term" value="F:ATP binding"/>
    <property type="evidence" value="ECO:0007669"/>
    <property type="project" value="UniProtKB-UniRule"/>
</dbReference>
<evidence type="ECO:0000313" key="17">
    <source>
        <dbReference type="EMBL" id="MBU3841927.1"/>
    </source>
</evidence>
<keyword evidence="6 12" id="KW-0547">Nucleotide-binding</keyword>
<keyword evidence="8 12" id="KW-0648">Protein biosynthesis</keyword>
<feature type="binding site" evidence="12 14">
    <location>
        <begin position="260"/>
        <end position="262"/>
    </location>
    <ligand>
        <name>ATP</name>
        <dbReference type="ChEBI" id="CHEBI:30616"/>
    </ligand>
</feature>
<comment type="pathway">
    <text evidence="2 12">Aminoacyl-tRNA biosynthesis; selenocysteinyl-tRNA(Sec) biosynthesis; L-seryl-tRNA(Sec) from L-serine and tRNA(Sec): step 1/1.</text>
</comment>
<keyword evidence="9 12" id="KW-0030">Aminoacyl-tRNA synthetase</keyword>
<proteinExistence type="inferred from homology"/>
<evidence type="ECO:0000256" key="3">
    <source>
        <dbReference type="ARBA" id="ARBA00010728"/>
    </source>
</evidence>
<dbReference type="PROSITE" id="PS50862">
    <property type="entry name" value="AA_TRNA_LIGASE_II"/>
    <property type="match status" value="1"/>
</dbReference>
<evidence type="ECO:0000256" key="11">
    <source>
        <dbReference type="ARBA" id="ARBA00048823"/>
    </source>
</evidence>
<dbReference type="NCBIfam" id="TIGR00414">
    <property type="entry name" value="serS"/>
    <property type="match status" value="1"/>
</dbReference>
<feature type="binding site" evidence="12 14">
    <location>
        <begin position="347"/>
        <end position="350"/>
    </location>
    <ligand>
        <name>ATP</name>
        <dbReference type="ChEBI" id="CHEBI:30616"/>
    </ligand>
</feature>
<dbReference type="EMBL" id="JAHLFN010000023">
    <property type="protein sequence ID" value="MBU3841927.1"/>
    <property type="molecule type" value="Genomic_DNA"/>
</dbReference>
<comment type="subunit">
    <text evidence="12">Homodimer. The tRNA molecule binds across the dimer.</text>
</comment>
<dbReference type="Gene3D" id="3.30.930.10">
    <property type="entry name" value="Bira Bifunctional Protein, Domain 2"/>
    <property type="match status" value="1"/>
</dbReference>
<dbReference type="InterPro" id="IPR002314">
    <property type="entry name" value="aa-tRNA-synt_IIb"/>
</dbReference>
<protein>
    <recommendedName>
        <fullName evidence="12">Serine--tRNA ligase</fullName>
        <ecNumber evidence="12">6.1.1.11</ecNumber>
    </recommendedName>
    <alternativeName>
        <fullName evidence="12">Seryl-tRNA synthetase</fullName>
        <shortName evidence="12">SerRS</shortName>
    </alternativeName>
    <alternativeName>
        <fullName evidence="12">Seryl-tRNA(Ser/Sec) synthetase</fullName>
    </alternativeName>
</protein>
<dbReference type="EC" id="6.1.1.11" evidence="12"/>
<evidence type="ECO:0000313" key="18">
    <source>
        <dbReference type="Proteomes" id="UP000724657"/>
    </source>
</evidence>
<comment type="catalytic activity">
    <reaction evidence="10 12">
        <text>tRNA(Sec) + L-serine + ATP = L-seryl-tRNA(Sec) + AMP + diphosphate + H(+)</text>
        <dbReference type="Rhea" id="RHEA:42580"/>
        <dbReference type="Rhea" id="RHEA-COMP:9742"/>
        <dbReference type="Rhea" id="RHEA-COMP:10128"/>
        <dbReference type="ChEBI" id="CHEBI:15378"/>
        <dbReference type="ChEBI" id="CHEBI:30616"/>
        <dbReference type="ChEBI" id="CHEBI:33019"/>
        <dbReference type="ChEBI" id="CHEBI:33384"/>
        <dbReference type="ChEBI" id="CHEBI:78442"/>
        <dbReference type="ChEBI" id="CHEBI:78533"/>
        <dbReference type="ChEBI" id="CHEBI:456215"/>
        <dbReference type="EC" id="6.1.1.11"/>
    </reaction>
</comment>
<evidence type="ECO:0000256" key="7">
    <source>
        <dbReference type="ARBA" id="ARBA00022840"/>
    </source>
</evidence>
<dbReference type="SUPFAM" id="SSF46589">
    <property type="entry name" value="tRNA-binding arm"/>
    <property type="match status" value="1"/>
</dbReference>
<dbReference type="InterPro" id="IPR042103">
    <property type="entry name" value="SerRS_1_N_sf"/>
</dbReference>
<dbReference type="InterPro" id="IPR006195">
    <property type="entry name" value="aa-tRNA-synth_II"/>
</dbReference>
<reference evidence="17" key="2">
    <citation type="submission" date="2021-04" db="EMBL/GenBank/DDBJ databases">
        <authorList>
            <person name="Gilroy R."/>
        </authorList>
    </citation>
    <scope>NUCLEOTIDE SEQUENCE</scope>
    <source>
        <strain evidence="17">A6-441</strain>
    </source>
</reference>
<evidence type="ECO:0000259" key="16">
    <source>
        <dbReference type="PROSITE" id="PS50862"/>
    </source>
</evidence>
<dbReference type="GO" id="GO:0016260">
    <property type="term" value="P:selenocysteine biosynthetic process"/>
    <property type="evidence" value="ECO:0007669"/>
    <property type="project" value="UniProtKB-UniRule"/>
</dbReference>
<evidence type="ECO:0000256" key="6">
    <source>
        <dbReference type="ARBA" id="ARBA00022741"/>
    </source>
</evidence>
<organism evidence="17 18">
    <name type="scientific">Candidatus Fusobacterium pullicola</name>
    <dbReference type="NCBI Taxonomy" id="2838601"/>
    <lineage>
        <taxon>Bacteria</taxon>
        <taxon>Fusobacteriati</taxon>
        <taxon>Fusobacteriota</taxon>
        <taxon>Fusobacteriia</taxon>
        <taxon>Fusobacteriales</taxon>
        <taxon>Fusobacteriaceae</taxon>
        <taxon>Fusobacterium</taxon>
    </lineage>
</organism>
<feature type="domain" description="Aminoacyl-transfer RNA synthetases class-II family profile" evidence="16">
    <location>
        <begin position="171"/>
        <end position="408"/>
    </location>
</feature>
<dbReference type="InterPro" id="IPR045864">
    <property type="entry name" value="aa-tRNA-synth_II/BPL/LPL"/>
</dbReference>
<sequence length="423" mass="48786">MLELKFIRENREKVEEMLRNRNSSLTLDEFFQLDDQRREILGEVEALKQKRNVESNEIARLKKEKQDAAALIEEMGKVSAQIKELDTKLAEVEEKLTYIQMTIPNMYQDGTPVGEDENANVEIRRWGTPREFTFEPKAHWDIGEDLGILDFERGSKLGGSRFVLYRGLGARVERALINFMLDLHTTEHGYTEHITPFLVKREICEGTGQLPKFEDDMYRTSDDMFLISTSEITMTNIHRKEILEEKELPKYYTAYSPCFRREAGSYGKDVKGIIRLHQFNKVEMVKITNQESSYDELEKMVNNAEEVLKRLELPYRVIQLCTGDLGFGAAKTYDIEVWLPSQKKYREISSCSNCEGFQARRMGLKYRPNGSSKSEYCHTLNGSGLAVGRTLVAIMENYQQEDGSFLIPKALVPYMGGVEVVKK</sequence>
<comment type="caution">
    <text evidence="17">The sequence shown here is derived from an EMBL/GenBank/DDBJ whole genome shotgun (WGS) entry which is preliminary data.</text>
</comment>
<dbReference type="Proteomes" id="UP000724657">
    <property type="component" value="Unassembled WGS sequence"/>
</dbReference>
<evidence type="ECO:0000256" key="8">
    <source>
        <dbReference type="ARBA" id="ARBA00022917"/>
    </source>
</evidence>
<dbReference type="InterPro" id="IPR015866">
    <property type="entry name" value="Ser-tRNA-synth_1_N"/>
</dbReference>